<dbReference type="InterPro" id="IPR037181">
    <property type="entry name" value="SUFU_N"/>
</dbReference>
<dbReference type="OrthoDB" id="9023549at2"/>
<dbReference type="RefSeq" id="WP_052105418.1">
    <property type="nucleotide sequence ID" value="NZ_AXCZ01000123.1"/>
</dbReference>
<keyword evidence="3" id="KW-1185">Reference proteome</keyword>
<reference evidence="2 3" key="1">
    <citation type="submission" date="2013-08" db="EMBL/GenBank/DDBJ databases">
        <title>Genome sequencing of Cellulomonas bogoriensis 69B4.</title>
        <authorList>
            <person name="Chen F."/>
            <person name="Li Y."/>
            <person name="Wang G."/>
        </authorList>
    </citation>
    <scope>NUCLEOTIDE SEQUENCE [LARGE SCALE GENOMIC DNA]</scope>
    <source>
        <strain evidence="2 3">69B4</strain>
    </source>
</reference>
<name>A0A0A0BRN5_9CELL</name>
<proteinExistence type="predicted"/>
<accession>A0A0A0BRN5</accession>
<evidence type="ECO:0000313" key="2">
    <source>
        <dbReference type="EMBL" id="KGM11133.1"/>
    </source>
</evidence>
<protein>
    <recommendedName>
        <fullName evidence="1">Suppressor of fused-like domain-containing protein</fullName>
    </recommendedName>
</protein>
<comment type="caution">
    <text evidence="2">The sequence shown here is derived from an EMBL/GenBank/DDBJ whole genome shotgun (WGS) entry which is preliminary data.</text>
</comment>
<dbReference type="InterPro" id="IPR007768">
    <property type="entry name" value="Suppressor_of_fused"/>
</dbReference>
<feature type="domain" description="Suppressor of fused-like" evidence="1">
    <location>
        <begin position="60"/>
        <end position="213"/>
    </location>
</feature>
<dbReference type="GO" id="GO:0005737">
    <property type="term" value="C:cytoplasm"/>
    <property type="evidence" value="ECO:0007669"/>
    <property type="project" value="TreeGrafter"/>
</dbReference>
<evidence type="ECO:0000259" key="1">
    <source>
        <dbReference type="Pfam" id="PF05076"/>
    </source>
</evidence>
<dbReference type="SUPFAM" id="SSF103359">
    <property type="entry name" value="Suppressor of Fused, N-terminal domain"/>
    <property type="match status" value="1"/>
</dbReference>
<dbReference type="PANTHER" id="PTHR10928:SF2">
    <property type="entry name" value="SUPPRESSOR OF FUSED HOMOLOG"/>
    <property type="match status" value="1"/>
</dbReference>
<sequence length="214" mass="23930">MALLDRAPVHHRDAALTSDWESIDAVMTLLYGRAVPRHVGYTTPPEFGRQQVGCSAYDAGDHWHYVTHGLTALFRPVIEHDPAADGWGFELTMRVPRDIRYDVPLWPFTMIDEIAQHARFTRQVLLEGDLVDLHEAVTGYPRLGDAPPTSLTVLAVTPDVRLGSIGTPCGPVAFRQLVGVTAAEKAEMRYTSAQAVLARMSQWDRWLMTDPWRA</sequence>
<dbReference type="Pfam" id="PF05076">
    <property type="entry name" value="SUFU"/>
    <property type="match status" value="1"/>
</dbReference>
<dbReference type="InterPro" id="IPR020941">
    <property type="entry name" value="SUFU-like_domain"/>
</dbReference>
<dbReference type="PANTHER" id="PTHR10928">
    <property type="entry name" value="SUPPRESSOR OF FUSED"/>
    <property type="match status" value="1"/>
</dbReference>
<evidence type="ECO:0000313" key="3">
    <source>
        <dbReference type="Proteomes" id="UP000054314"/>
    </source>
</evidence>
<gene>
    <name evidence="2" type="ORF">N869_03645</name>
</gene>
<organism evidence="2 3">
    <name type="scientific">Cellulomonas bogoriensis 69B4 = DSM 16987</name>
    <dbReference type="NCBI Taxonomy" id="1386082"/>
    <lineage>
        <taxon>Bacteria</taxon>
        <taxon>Bacillati</taxon>
        <taxon>Actinomycetota</taxon>
        <taxon>Actinomycetes</taxon>
        <taxon>Micrococcales</taxon>
        <taxon>Cellulomonadaceae</taxon>
        <taxon>Cellulomonas</taxon>
    </lineage>
</organism>
<dbReference type="AlphaFoldDB" id="A0A0A0BRN5"/>
<dbReference type="EMBL" id="AXCZ01000123">
    <property type="protein sequence ID" value="KGM11133.1"/>
    <property type="molecule type" value="Genomic_DNA"/>
</dbReference>
<dbReference type="Proteomes" id="UP000054314">
    <property type="component" value="Unassembled WGS sequence"/>
</dbReference>